<protein>
    <submittedName>
        <fullName evidence="2">Uncharacterized protein</fullName>
    </submittedName>
</protein>
<accession>A0A0B6XWG2</accession>
<dbReference type="AlphaFoldDB" id="A0A0B6XWG2"/>
<evidence type="ECO:0000256" key="1">
    <source>
        <dbReference type="SAM" id="Coils"/>
    </source>
</evidence>
<feature type="coiled-coil region" evidence="1">
    <location>
        <begin position="52"/>
        <end position="79"/>
    </location>
</feature>
<dbReference type="EMBL" id="HACG01001374">
    <property type="protein sequence ID" value="CEK48239.1"/>
    <property type="molecule type" value="Transcribed_RNA"/>
</dbReference>
<keyword evidence="1" id="KW-0175">Coiled coil</keyword>
<reference evidence="2" key="1">
    <citation type="submission" date="2014-12" db="EMBL/GenBank/DDBJ databases">
        <title>Insight into the proteome of Arion vulgaris.</title>
        <authorList>
            <person name="Aradska J."/>
            <person name="Bulat T."/>
            <person name="Smidak R."/>
            <person name="Sarate P."/>
            <person name="Gangsoo J."/>
            <person name="Sialana F."/>
            <person name="Bilban M."/>
            <person name="Lubec G."/>
        </authorList>
    </citation>
    <scope>NUCLEOTIDE SEQUENCE</scope>
    <source>
        <tissue evidence="2">Skin</tissue>
    </source>
</reference>
<feature type="non-terminal residue" evidence="2">
    <location>
        <position position="1"/>
    </location>
</feature>
<proteinExistence type="predicted"/>
<evidence type="ECO:0000313" key="2">
    <source>
        <dbReference type="EMBL" id="CEK48239.1"/>
    </source>
</evidence>
<organism evidence="2">
    <name type="scientific">Arion vulgaris</name>
    <dbReference type="NCBI Taxonomy" id="1028688"/>
    <lineage>
        <taxon>Eukaryota</taxon>
        <taxon>Metazoa</taxon>
        <taxon>Spiralia</taxon>
        <taxon>Lophotrochozoa</taxon>
        <taxon>Mollusca</taxon>
        <taxon>Gastropoda</taxon>
        <taxon>Heterobranchia</taxon>
        <taxon>Euthyneura</taxon>
        <taxon>Panpulmonata</taxon>
        <taxon>Eupulmonata</taxon>
        <taxon>Stylommatophora</taxon>
        <taxon>Helicina</taxon>
        <taxon>Arionoidea</taxon>
        <taxon>Arionidae</taxon>
        <taxon>Arion</taxon>
    </lineage>
</organism>
<feature type="non-terminal residue" evidence="2">
    <location>
        <position position="111"/>
    </location>
</feature>
<name>A0A0B6XWG2_9EUPU</name>
<gene>
    <name evidence="2" type="primary">ORF3454</name>
</gene>
<sequence length="111" mass="12988">NFQDAIKALNAEEDYAEEEYNKKLSEIKQRKAMIHEKEVTLRCHSANLLGVIETENCHLEKLTQQAEQLELYLQEKQDLFKVGLDTPHPMRNACSETILNFDEMQNYGHSY</sequence>